<sequence length="90" mass="10384">MEWQQLAASMDPELAHKLQTAVEIGKWPDGTRVTEEQREAAMQALILWQSNHNTDNQHLTVGRDGEINHLSKDVLKHQFDDNQITRLKPE</sequence>
<reference evidence="1 2" key="1">
    <citation type="submission" date="2019-04" db="EMBL/GenBank/DDBJ databases">
        <authorList>
            <person name="Hwang J.C."/>
        </authorList>
    </citation>
    <scope>NUCLEOTIDE SEQUENCE [LARGE SCALE GENOMIC DNA]</scope>
    <source>
        <strain evidence="1 2">IMCC35001</strain>
    </source>
</reference>
<dbReference type="Proteomes" id="UP000305674">
    <property type="component" value="Unassembled WGS sequence"/>
</dbReference>
<dbReference type="InterPro" id="IPR009749">
    <property type="entry name" value="DUF1315"/>
</dbReference>
<gene>
    <name evidence="1" type="ORF">FCL40_05195</name>
</gene>
<dbReference type="OrthoDB" id="5616307at2"/>
<dbReference type="EMBL" id="SWCI01000002">
    <property type="protein sequence ID" value="TKB50547.1"/>
    <property type="molecule type" value="Genomic_DNA"/>
</dbReference>
<dbReference type="AlphaFoldDB" id="A0A4U1BHL9"/>
<organism evidence="1 2">
    <name type="scientific">Ferrimonas sediminicola</name>
    <dbReference type="NCBI Taxonomy" id="2569538"/>
    <lineage>
        <taxon>Bacteria</taxon>
        <taxon>Pseudomonadati</taxon>
        <taxon>Pseudomonadota</taxon>
        <taxon>Gammaproteobacteria</taxon>
        <taxon>Alteromonadales</taxon>
        <taxon>Ferrimonadaceae</taxon>
        <taxon>Ferrimonas</taxon>
    </lineage>
</organism>
<protein>
    <submittedName>
        <fullName evidence="1">DUF1315 family protein</fullName>
    </submittedName>
</protein>
<dbReference type="Pfam" id="PF07023">
    <property type="entry name" value="DUF1315"/>
    <property type="match status" value="1"/>
</dbReference>
<keyword evidence="2" id="KW-1185">Reference proteome</keyword>
<evidence type="ECO:0000313" key="2">
    <source>
        <dbReference type="Proteomes" id="UP000305674"/>
    </source>
</evidence>
<accession>A0A4U1BHL9</accession>
<evidence type="ECO:0000313" key="1">
    <source>
        <dbReference type="EMBL" id="TKB50547.1"/>
    </source>
</evidence>
<name>A0A4U1BHL9_9GAMM</name>
<proteinExistence type="predicted"/>
<dbReference type="RefSeq" id="WP_136852020.1">
    <property type="nucleotide sequence ID" value="NZ_SWCI01000002.1"/>
</dbReference>
<comment type="caution">
    <text evidence="1">The sequence shown here is derived from an EMBL/GenBank/DDBJ whole genome shotgun (WGS) entry which is preliminary data.</text>
</comment>